<comment type="caution">
    <text evidence="2">The sequence shown here is derived from an EMBL/GenBank/DDBJ whole genome shotgun (WGS) entry which is preliminary data.</text>
</comment>
<feature type="transmembrane region" description="Helical" evidence="1">
    <location>
        <begin position="43"/>
        <end position="71"/>
    </location>
</feature>
<feature type="transmembrane region" description="Helical" evidence="1">
    <location>
        <begin position="6"/>
        <end position="22"/>
    </location>
</feature>
<dbReference type="EMBL" id="JABBXH010000002">
    <property type="protein sequence ID" value="NMP30948.1"/>
    <property type="molecule type" value="Genomic_DNA"/>
</dbReference>
<reference evidence="2 3" key="1">
    <citation type="submission" date="2020-04" db="EMBL/GenBank/DDBJ databases">
        <title>Thalassotalea sp. M1531, isolated from the surface of marine red alga.</title>
        <authorList>
            <person name="Pang L."/>
            <person name="Lu D.-C."/>
        </authorList>
    </citation>
    <scope>NUCLEOTIDE SEQUENCE [LARGE SCALE GENOMIC DNA]</scope>
    <source>
        <strain evidence="2 3">M1531</strain>
    </source>
</reference>
<keyword evidence="1" id="KW-1133">Transmembrane helix</keyword>
<dbReference type="RefSeq" id="WP_169074298.1">
    <property type="nucleotide sequence ID" value="NZ_JABBXH010000002.1"/>
</dbReference>
<keyword evidence="1" id="KW-0812">Transmembrane</keyword>
<keyword evidence="3" id="KW-1185">Reference proteome</keyword>
<dbReference type="Proteomes" id="UP000568664">
    <property type="component" value="Unassembled WGS sequence"/>
</dbReference>
<sequence length="118" mass="13373">MKNLHHILFFSMLIIFVLALSISPEIRDTIFKNTQVDTIGHCIGFFILTWILSSFVKLSMTPLVFALIIYAGLSEVGQYYLGFRNGEVKDFVADIVGILLFALLKSVWIVYGKKPTQL</sequence>
<evidence type="ECO:0000313" key="2">
    <source>
        <dbReference type="EMBL" id="NMP30948.1"/>
    </source>
</evidence>
<gene>
    <name evidence="2" type="primary">vanZ</name>
    <name evidence="2" type="ORF">HII17_05165</name>
</gene>
<keyword evidence="1" id="KW-0472">Membrane</keyword>
<dbReference type="NCBIfam" id="NF037970">
    <property type="entry name" value="vanZ_1"/>
    <property type="match status" value="1"/>
</dbReference>
<evidence type="ECO:0000313" key="3">
    <source>
        <dbReference type="Proteomes" id="UP000568664"/>
    </source>
</evidence>
<organism evidence="2 3">
    <name type="scientific">Thalassotalea algicola</name>
    <dbReference type="NCBI Taxonomy" id="2716224"/>
    <lineage>
        <taxon>Bacteria</taxon>
        <taxon>Pseudomonadati</taxon>
        <taxon>Pseudomonadota</taxon>
        <taxon>Gammaproteobacteria</taxon>
        <taxon>Alteromonadales</taxon>
        <taxon>Colwelliaceae</taxon>
        <taxon>Thalassotalea</taxon>
    </lineage>
</organism>
<proteinExistence type="predicted"/>
<protein>
    <submittedName>
        <fullName evidence="2">VanZ family protein</fullName>
    </submittedName>
</protein>
<evidence type="ECO:0000256" key="1">
    <source>
        <dbReference type="SAM" id="Phobius"/>
    </source>
</evidence>
<name>A0A7Y0Q627_9GAMM</name>
<accession>A0A7Y0Q627</accession>
<dbReference type="AlphaFoldDB" id="A0A7Y0Q627"/>
<feature type="transmembrane region" description="Helical" evidence="1">
    <location>
        <begin position="91"/>
        <end position="111"/>
    </location>
</feature>